<evidence type="ECO:0000259" key="10">
    <source>
        <dbReference type="PROSITE" id="PS51020"/>
    </source>
</evidence>
<organism evidence="11 12">
    <name type="scientific">Petromyzon marinus</name>
    <name type="common">Sea lamprey</name>
    <dbReference type="NCBI Taxonomy" id="7757"/>
    <lineage>
        <taxon>Eukaryota</taxon>
        <taxon>Metazoa</taxon>
        <taxon>Chordata</taxon>
        <taxon>Craniata</taxon>
        <taxon>Vertebrata</taxon>
        <taxon>Cyclostomata</taxon>
        <taxon>Hyperoartia</taxon>
        <taxon>Petromyzontiformes</taxon>
        <taxon>Petromyzontidae</taxon>
        <taxon>Petromyzon</taxon>
    </lineage>
</organism>
<evidence type="ECO:0000256" key="8">
    <source>
        <dbReference type="ARBA" id="ARBA00023180"/>
    </source>
</evidence>
<evidence type="ECO:0000256" key="1">
    <source>
        <dbReference type="ARBA" id="ARBA00004498"/>
    </source>
</evidence>
<keyword evidence="11" id="KW-1185">Reference proteome</keyword>
<sequence length="329" mass="35970">MRSLPPVGAVCAALACCCCCVWGAPTGSPYKCSAGGHPKYQLVFTGRWSQTSFPKQYPLFRPPAQWSSLVAVVHGRPFQMWRASRFASPGVREMSERGEAWGIMREVDAHAQARTAAARPPAVAGVFSAPALPNGTGQSSTELEFTAKQPLLSLMVRLVPSPDWFVGVDSLNLCEGERWKERLSLDLQPYDAGTDSGFTFSSPNYATIPQEPITQMTSSSPSHPANSFYYPKLKQLPPLARLVLTRMGKRPHSSKKAPPKGNDIEQLTETPLDCEVAKWSPWGLCSVDTCGQPGVKRRTRYIRVKPANQGAPCPELEEETECFAPNCAV</sequence>
<feature type="signal peptide" evidence="9">
    <location>
        <begin position="1"/>
        <end position="23"/>
    </location>
</feature>
<evidence type="ECO:0000256" key="2">
    <source>
        <dbReference type="ARBA" id="ARBA00022525"/>
    </source>
</evidence>
<dbReference type="PROSITE" id="PS51257">
    <property type="entry name" value="PROKAR_LIPOPROTEIN"/>
    <property type="match status" value="1"/>
</dbReference>
<protein>
    <submittedName>
        <fullName evidence="12">Spondin-2</fullName>
    </submittedName>
</protein>
<dbReference type="PANTHER" id="PTHR11311:SF15">
    <property type="entry name" value="SPONDIN-2"/>
    <property type="match status" value="1"/>
</dbReference>
<evidence type="ECO:0000256" key="5">
    <source>
        <dbReference type="ARBA" id="ARBA00022729"/>
    </source>
</evidence>
<dbReference type="InterPro" id="IPR038678">
    <property type="entry name" value="Spondin_N_sf"/>
</dbReference>
<dbReference type="InterPro" id="IPR036383">
    <property type="entry name" value="TSP1_rpt_sf"/>
</dbReference>
<evidence type="ECO:0000313" key="12">
    <source>
        <dbReference type="RefSeq" id="XP_032806320.1"/>
    </source>
</evidence>
<dbReference type="FunFam" id="2.20.100.10:FF:000037">
    <property type="entry name" value="Spondin 2"/>
    <property type="match status" value="1"/>
</dbReference>
<keyword evidence="5 9" id="KW-0732">Signal</keyword>
<dbReference type="Proteomes" id="UP001318040">
    <property type="component" value="Chromosome 9"/>
</dbReference>
<reference evidence="12" key="1">
    <citation type="submission" date="2025-08" db="UniProtKB">
        <authorList>
            <consortium name="RefSeq"/>
        </authorList>
    </citation>
    <scope>IDENTIFICATION</scope>
    <source>
        <tissue evidence="12">Sperm</tissue>
    </source>
</reference>
<dbReference type="SMART" id="SM00209">
    <property type="entry name" value="TSP1"/>
    <property type="match status" value="1"/>
</dbReference>
<dbReference type="InterPro" id="IPR044004">
    <property type="entry name" value="TSP1_spondin_dom"/>
</dbReference>
<feature type="chain" id="PRO_5042482224" evidence="9">
    <location>
        <begin position="24"/>
        <end position="329"/>
    </location>
</feature>
<evidence type="ECO:0000256" key="7">
    <source>
        <dbReference type="ARBA" id="ARBA00023157"/>
    </source>
</evidence>
<dbReference type="InterPro" id="IPR009465">
    <property type="entry name" value="Spondin_N"/>
</dbReference>
<name>A0AAJ7SVH7_PETMA</name>
<dbReference type="InterPro" id="IPR000884">
    <property type="entry name" value="TSP1_rpt"/>
</dbReference>
<evidence type="ECO:0000256" key="4">
    <source>
        <dbReference type="ARBA" id="ARBA00022723"/>
    </source>
</evidence>
<proteinExistence type="predicted"/>
<evidence type="ECO:0000256" key="3">
    <source>
        <dbReference type="ARBA" id="ARBA00022530"/>
    </source>
</evidence>
<dbReference type="GeneID" id="116940513"/>
<dbReference type="KEGG" id="pmrn:116940513"/>
<keyword evidence="8" id="KW-0325">Glycoprotein</keyword>
<keyword evidence="2" id="KW-0964">Secreted</keyword>
<dbReference type="GO" id="GO:0046872">
    <property type="term" value="F:metal ion binding"/>
    <property type="evidence" value="ECO:0007669"/>
    <property type="project" value="UniProtKB-KW"/>
</dbReference>
<keyword evidence="4" id="KW-0479">Metal-binding</keyword>
<evidence type="ECO:0000313" key="11">
    <source>
        <dbReference type="Proteomes" id="UP001318040"/>
    </source>
</evidence>
<dbReference type="PROSITE" id="PS51020">
    <property type="entry name" value="SPONDIN"/>
    <property type="match status" value="1"/>
</dbReference>
<keyword evidence="6" id="KW-0130">Cell adhesion</keyword>
<evidence type="ECO:0000256" key="9">
    <source>
        <dbReference type="SAM" id="SignalP"/>
    </source>
</evidence>
<gene>
    <name evidence="12" type="primary">SPON2</name>
</gene>
<dbReference type="InterPro" id="IPR051418">
    <property type="entry name" value="Spondin/Thrombospondin_T1"/>
</dbReference>
<dbReference type="RefSeq" id="XP_032806320.1">
    <property type="nucleotide sequence ID" value="XM_032950429.1"/>
</dbReference>
<keyword evidence="7" id="KW-1015">Disulfide bond</keyword>
<dbReference type="GO" id="GO:0031012">
    <property type="term" value="C:extracellular matrix"/>
    <property type="evidence" value="ECO:0007669"/>
    <property type="project" value="TreeGrafter"/>
</dbReference>
<dbReference type="Pfam" id="PF06468">
    <property type="entry name" value="Spond_N"/>
    <property type="match status" value="1"/>
</dbReference>
<dbReference type="Gene3D" id="2.60.40.2130">
    <property type="entry name" value="F-spondin domain"/>
    <property type="match status" value="1"/>
</dbReference>
<keyword evidence="3" id="KW-0272">Extracellular matrix</keyword>
<dbReference type="PANTHER" id="PTHR11311">
    <property type="entry name" value="SPONDIN"/>
    <property type="match status" value="1"/>
</dbReference>
<feature type="domain" description="Spondin" evidence="10">
    <location>
        <begin position="28"/>
        <end position="224"/>
    </location>
</feature>
<evidence type="ECO:0000256" key="6">
    <source>
        <dbReference type="ARBA" id="ARBA00022889"/>
    </source>
</evidence>
<dbReference type="Pfam" id="PF19028">
    <property type="entry name" value="TSP1_spondin"/>
    <property type="match status" value="1"/>
</dbReference>
<dbReference type="NCBIfam" id="NF038123">
    <property type="entry name" value="NF038123_dom"/>
    <property type="match status" value="1"/>
</dbReference>
<comment type="subcellular location">
    <subcellularLocation>
        <location evidence="1">Secreted</location>
        <location evidence="1">Extracellular space</location>
        <location evidence="1">Extracellular matrix</location>
    </subcellularLocation>
</comment>
<accession>A0AAJ7SVH7</accession>
<dbReference type="SUPFAM" id="SSF82895">
    <property type="entry name" value="TSP-1 type 1 repeat"/>
    <property type="match status" value="1"/>
</dbReference>
<dbReference type="PROSITE" id="PS50092">
    <property type="entry name" value="TSP1"/>
    <property type="match status" value="1"/>
</dbReference>
<dbReference type="AlphaFoldDB" id="A0AAJ7SVH7"/>
<dbReference type="CTD" id="10417"/>
<dbReference type="Gene3D" id="2.20.100.10">
    <property type="entry name" value="Thrombospondin type-1 (TSP1) repeat"/>
    <property type="match status" value="1"/>
</dbReference>
<dbReference type="GO" id="GO:0007155">
    <property type="term" value="P:cell adhesion"/>
    <property type="evidence" value="ECO:0007669"/>
    <property type="project" value="UniProtKB-KW"/>
</dbReference>